<dbReference type="Proteomes" id="UP000199600">
    <property type="component" value="Unassembled WGS sequence"/>
</dbReference>
<dbReference type="RefSeq" id="WP_186411434.1">
    <property type="nucleotide sequence ID" value="NZ_FLQY01000222.1"/>
</dbReference>
<protein>
    <submittedName>
        <fullName evidence="1">Uncharacterized protein</fullName>
    </submittedName>
</protein>
<dbReference type="EMBL" id="FLQY01000222">
    <property type="protein sequence ID" value="SBT08968.1"/>
    <property type="molecule type" value="Genomic_DNA"/>
</dbReference>
<evidence type="ECO:0000313" key="1">
    <source>
        <dbReference type="EMBL" id="SBT08968.1"/>
    </source>
</evidence>
<keyword evidence="2" id="KW-1185">Reference proteome</keyword>
<accession>A0A1A8XY36</accession>
<name>A0A1A8XY36_9RHOO</name>
<organism evidence="1 2">
    <name type="scientific">Candidatus Propionivibrio aalborgensis</name>
    <dbReference type="NCBI Taxonomy" id="1860101"/>
    <lineage>
        <taxon>Bacteria</taxon>
        <taxon>Pseudomonadati</taxon>
        <taxon>Pseudomonadota</taxon>
        <taxon>Betaproteobacteria</taxon>
        <taxon>Rhodocyclales</taxon>
        <taxon>Rhodocyclaceae</taxon>
        <taxon>Propionivibrio</taxon>
    </lineage>
</organism>
<dbReference type="AlphaFoldDB" id="A0A1A8XY36"/>
<sequence length="251" mass="28772">MNNDNDSTHYADAEKIKKLINQKFPKPVINSQTAKNLPEPMDIAVHHKSIEPSADSRVPEGFDACIEIGSTAEHIEARKFEYFAYRAVNVNSRKNRDFMMSEVRDLLFNGEHLPMAARAWLIYVLIHCDGRPIIREIVNLLLNTALLPINSRALLYRSLGSLKDIPHETKGRPIASQSEFKEALLDFLNETGVPIPRGQVVARLKMAAERMPASYEKIRRIYYSKGFQERLLNTSPGRMCWSLEEFLNWDD</sequence>
<evidence type="ECO:0000313" key="2">
    <source>
        <dbReference type="Proteomes" id="UP000199600"/>
    </source>
</evidence>
<gene>
    <name evidence="1" type="ORF">PROAA_2990011</name>
</gene>
<reference evidence="1 2" key="1">
    <citation type="submission" date="2016-06" db="EMBL/GenBank/DDBJ databases">
        <authorList>
            <person name="Kjaerup R.B."/>
            <person name="Dalgaard T.S."/>
            <person name="Juul-Madsen H.R."/>
        </authorList>
    </citation>
    <scope>NUCLEOTIDE SEQUENCE [LARGE SCALE GENOMIC DNA]</scope>
    <source>
        <strain evidence="1">2</strain>
    </source>
</reference>
<proteinExistence type="predicted"/>